<protein>
    <submittedName>
        <fullName evidence="1">Uncharacterized protein</fullName>
    </submittedName>
</protein>
<proteinExistence type="predicted"/>
<sequence>MQVMCGEGNEEYLRMRRILPIPSKQDALNVCFLQNPPELVGKRQVSSVPSLHRQFLPLRMRMELTSIVLYRTDRDSQPFDGFGPKFYTDLHYDDKTVYQILSI</sequence>
<reference evidence="1 2" key="1">
    <citation type="journal article" date="2019" name="Sci. Rep.">
        <title>Orb-weaving spider Araneus ventricosus genome elucidates the spidroin gene catalogue.</title>
        <authorList>
            <person name="Kono N."/>
            <person name="Nakamura H."/>
            <person name="Ohtoshi R."/>
            <person name="Moran D.A.P."/>
            <person name="Shinohara A."/>
            <person name="Yoshida Y."/>
            <person name="Fujiwara M."/>
            <person name="Mori M."/>
            <person name="Tomita M."/>
            <person name="Arakawa K."/>
        </authorList>
    </citation>
    <scope>NUCLEOTIDE SEQUENCE [LARGE SCALE GENOMIC DNA]</scope>
</reference>
<evidence type="ECO:0000313" key="1">
    <source>
        <dbReference type="EMBL" id="GBO12018.1"/>
    </source>
</evidence>
<dbReference type="EMBL" id="BGPR01036700">
    <property type="protein sequence ID" value="GBO12018.1"/>
    <property type="molecule type" value="Genomic_DNA"/>
</dbReference>
<dbReference type="Proteomes" id="UP000499080">
    <property type="component" value="Unassembled WGS sequence"/>
</dbReference>
<comment type="caution">
    <text evidence="1">The sequence shown here is derived from an EMBL/GenBank/DDBJ whole genome shotgun (WGS) entry which is preliminary data.</text>
</comment>
<name>A0A4Y2UGL7_ARAVE</name>
<accession>A0A4Y2UGL7</accession>
<organism evidence="1 2">
    <name type="scientific">Araneus ventricosus</name>
    <name type="common">Orbweaver spider</name>
    <name type="synonym">Epeira ventricosa</name>
    <dbReference type="NCBI Taxonomy" id="182803"/>
    <lineage>
        <taxon>Eukaryota</taxon>
        <taxon>Metazoa</taxon>
        <taxon>Ecdysozoa</taxon>
        <taxon>Arthropoda</taxon>
        <taxon>Chelicerata</taxon>
        <taxon>Arachnida</taxon>
        <taxon>Araneae</taxon>
        <taxon>Araneomorphae</taxon>
        <taxon>Entelegynae</taxon>
        <taxon>Araneoidea</taxon>
        <taxon>Araneidae</taxon>
        <taxon>Araneus</taxon>
    </lineage>
</organism>
<evidence type="ECO:0000313" key="2">
    <source>
        <dbReference type="Proteomes" id="UP000499080"/>
    </source>
</evidence>
<keyword evidence="2" id="KW-1185">Reference proteome</keyword>
<gene>
    <name evidence="1" type="ORF">AVEN_120435_1</name>
</gene>
<dbReference type="AlphaFoldDB" id="A0A4Y2UGL7"/>